<dbReference type="Pfam" id="PF10824">
    <property type="entry name" value="T7SS_ESX_EspC"/>
    <property type="match status" value="1"/>
</dbReference>
<dbReference type="OrthoDB" id="4763847at2"/>
<proteinExistence type="predicted"/>
<reference evidence="2" key="1">
    <citation type="submission" date="2015-07" db="EMBL/GenBank/DDBJ databases">
        <authorList>
            <person name="Urmite Genomes"/>
        </authorList>
    </citation>
    <scope>NUCLEOTIDE SEQUENCE [LARGE SCALE GENOMIC DNA]</scope>
    <source>
        <strain evidence="2">type strain: ATCC 49404</strain>
    </source>
</reference>
<protein>
    <submittedName>
        <fullName evidence="1">Uncharacterized protein</fullName>
    </submittedName>
</protein>
<dbReference type="GO" id="GO:0009306">
    <property type="term" value="P:protein secretion"/>
    <property type="evidence" value="ECO:0007669"/>
    <property type="project" value="InterPro"/>
</dbReference>
<evidence type="ECO:0000313" key="1">
    <source>
        <dbReference type="EMBL" id="CRZ15995.1"/>
    </source>
</evidence>
<dbReference type="InterPro" id="IPR022536">
    <property type="entry name" value="EspC"/>
</dbReference>
<dbReference type="Proteomes" id="UP000199147">
    <property type="component" value="Unassembled WGS sequence"/>
</dbReference>
<dbReference type="RefSeq" id="WP_090514837.1">
    <property type="nucleotide sequence ID" value="NZ_CWKH01000001.1"/>
</dbReference>
<dbReference type="STRING" id="146018.BN2156_02859"/>
<gene>
    <name evidence="1" type="ORF">BN2156_02859</name>
</gene>
<keyword evidence="2" id="KW-1185">Reference proteome</keyword>
<organism evidence="1 2">
    <name type="scientific">Mycolicibacterium neworleansense</name>
    <dbReference type="NCBI Taxonomy" id="146018"/>
    <lineage>
        <taxon>Bacteria</taxon>
        <taxon>Bacillati</taxon>
        <taxon>Actinomycetota</taxon>
        <taxon>Actinomycetes</taxon>
        <taxon>Mycobacteriales</taxon>
        <taxon>Mycobacteriaceae</taxon>
        <taxon>Mycolicibacterium</taxon>
    </lineage>
</organism>
<dbReference type="AlphaFoldDB" id="A0A0H5RP83"/>
<dbReference type="EMBL" id="CWKH01000001">
    <property type="protein sequence ID" value="CRZ15995.1"/>
    <property type="molecule type" value="Genomic_DNA"/>
</dbReference>
<evidence type="ECO:0000313" key="2">
    <source>
        <dbReference type="Proteomes" id="UP000199147"/>
    </source>
</evidence>
<name>A0A0H5RP83_9MYCO</name>
<sequence length="98" mass="10220">MGDVTAARVDTDALLEVARQYGAAAEIIESGVRVRLRFDGATAGRVHAVSGDSLRTALDERIASLHQWARAAGEVAAVLRSTTDRYVVADAGAAARVG</sequence>
<accession>A0A0H5RP83</accession>